<dbReference type="EMBL" id="CP003837">
    <property type="protein sequence ID" value="AGH45564.1"/>
    <property type="molecule type" value="Genomic_DNA"/>
</dbReference>
<proteinExistence type="predicted"/>
<name>K6ZJ99_9ALTE</name>
<dbReference type="Proteomes" id="UP000011864">
    <property type="component" value="Chromosome"/>
</dbReference>
<organism evidence="1 2">
    <name type="scientific">Paraglaciecola psychrophila 170</name>
    <dbReference type="NCBI Taxonomy" id="1129794"/>
    <lineage>
        <taxon>Bacteria</taxon>
        <taxon>Pseudomonadati</taxon>
        <taxon>Pseudomonadota</taxon>
        <taxon>Gammaproteobacteria</taxon>
        <taxon>Alteromonadales</taxon>
        <taxon>Alteromonadaceae</taxon>
        <taxon>Paraglaciecola</taxon>
    </lineage>
</organism>
<keyword evidence="2" id="KW-1185">Reference proteome</keyword>
<sequence length="60" mass="6815">MSCLTRKLQEKLIRYLQRHSDIISDGNPEKVRCELMNRGLCPSDVTIDQIMAIIRGAQGV</sequence>
<evidence type="ECO:0000313" key="2">
    <source>
        <dbReference type="Proteomes" id="UP000011864"/>
    </source>
</evidence>
<dbReference type="OrthoDB" id="6388048at2"/>
<accession>K6ZJ99</accession>
<evidence type="ECO:0000313" key="1">
    <source>
        <dbReference type="EMBL" id="AGH45564.1"/>
    </source>
</evidence>
<dbReference type="RefSeq" id="WP_007635166.1">
    <property type="nucleotide sequence ID" value="NC_020514.1"/>
</dbReference>
<reference evidence="1 2" key="1">
    <citation type="journal article" date="2013" name="Genome Announc.">
        <title>Complete Genome Sequence of Glaciecola psychrophila Strain 170T.</title>
        <authorList>
            <person name="Yin J."/>
            <person name="Chen J."/>
            <person name="Liu G."/>
            <person name="Yu Y."/>
            <person name="Song L."/>
            <person name="Wang X."/>
            <person name="Qu X."/>
        </authorList>
    </citation>
    <scope>NUCLEOTIDE SEQUENCE [LARGE SCALE GENOMIC DNA]</scope>
    <source>
        <strain evidence="1 2">170</strain>
    </source>
</reference>
<dbReference type="HOGENOM" id="CLU_2937475_0_0_6"/>
<dbReference type="KEGG" id="gps:C427_3455"/>
<gene>
    <name evidence="1" type="ORF">C427_3455</name>
</gene>
<dbReference type="AlphaFoldDB" id="K6ZJ99"/>
<dbReference type="eggNOG" id="ENOG502ZFZI">
    <property type="taxonomic scope" value="Bacteria"/>
</dbReference>
<protein>
    <submittedName>
        <fullName evidence="1">Uncharacterized protein</fullName>
    </submittedName>
</protein>
<dbReference type="PATRIC" id="fig|1129794.4.peg.3435"/>